<evidence type="ECO:0000313" key="2">
    <source>
        <dbReference type="Proteomes" id="UP000190675"/>
    </source>
</evidence>
<protein>
    <recommendedName>
        <fullName evidence="3">Methyltransferase domain-containing protein</fullName>
    </recommendedName>
</protein>
<dbReference type="Gene3D" id="3.40.50.150">
    <property type="entry name" value="Vaccinia Virus protein VP39"/>
    <property type="match status" value="1"/>
</dbReference>
<proteinExistence type="predicted"/>
<name>A0A1M5GW16_9BRAD</name>
<evidence type="ECO:0008006" key="3">
    <source>
        <dbReference type="Google" id="ProtNLM"/>
    </source>
</evidence>
<accession>A0A1M5GW16</accession>
<dbReference type="SUPFAM" id="SSF53335">
    <property type="entry name" value="S-adenosyl-L-methionine-dependent methyltransferases"/>
    <property type="match status" value="1"/>
</dbReference>
<dbReference type="OrthoDB" id="7273451at2"/>
<sequence>MSSFSADWLTLREPYDLRARNPAVLDDVAASLERLSSVRIVDLASGTGSTVRALSPLLPARQNWKLIDNDLGLLARAVAMPLAKHATITAVPLDLNRDLEAALDGPLDLVATSALLDLVSESWLDRLAVEIATRAIPLYAALSYDGRIAFTPSDPRDADIVAAVNAHQRTDKGFGPALGPSAATFAIARFEALGYSVAHATSDWAMGPHDLDIQAELLAGWASAARDTGALSPADTIAWLKRRHAAIAEGGSLVVGHVDFFATPSGTR</sequence>
<dbReference type="InterPro" id="IPR029063">
    <property type="entry name" value="SAM-dependent_MTases_sf"/>
</dbReference>
<dbReference type="AlphaFoldDB" id="A0A1M5GW16"/>
<gene>
    <name evidence="1" type="ORF">SAMN05444169_0415</name>
</gene>
<dbReference type="Proteomes" id="UP000190675">
    <property type="component" value="Chromosome I"/>
</dbReference>
<dbReference type="EMBL" id="LT670818">
    <property type="protein sequence ID" value="SHG07913.1"/>
    <property type="molecule type" value="Genomic_DNA"/>
</dbReference>
<reference evidence="1 2" key="1">
    <citation type="submission" date="2016-11" db="EMBL/GenBank/DDBJ databases">
        <authorList>
            <person name="Jaros S."/>
            <person name="Januszkiewicz K."/>
            <person name="Wedrychowicz H."/>
        </authorList>
    </citation>
    <scope>NUCLEOTIDE SEQUENCE [LARGE SCALE GENOMIC DNA]</scope>
    <source>
        <strain evidence="1 2">GAS242</strain>
    </source>
</reference>
<organism evidence="1 2">
    <name type="scientific">Bradyrhizobium erythrophlei</name>
    <dbReference type="NCBI Taxonomy" id="1437360"/>
    <lineage>
        <taxon>Bacteria</taxon>
        <taxon>Pseudomonadati</taxon>
        <taxon>Pseudomonadota</taxon>
        <taxon>Alphaproteobacteria</taxon>
        <taxon>Hyphomicrobiales</taxon>
        <taxon>Nitrobacteraceae</taxon>
        <taxon>Bradyrhizobium</taxon>
    </lineage>
</organism>
<evidence type="ECO:0000313" key="1">
    <source>
        <dbReference type="EMBL" id="SHG07913.1"/>
    </source>
</evidence>
<dbReference type="RefSeq" id="WP_079564383.1">
    <property type="nucleotide sequence ID" value="NZ_LT670818.1"/>
</dbReference>